<accession>A0A265N5X4</accession>
<dbReference type="SUPFAM" id="SSF52540">
    <property type="entry name" value="P-loop containing nucleoside triphosphate hydrolases"/>
    <property type="match status" value="1"/>
</dbReference>
<dbReference type="OrthoDB" id="9799092at2"/>
<dbReference type="Proteomes" id="UP000216498">
    <property type="component" value="Unassembled WGS sequence"/>
</dbReference>
<gene>
    <name evidence="1" type="ORF">CIL03_16515</name>
</gene>
<comment type="caution">
    <text evidence="1">The sequence shown here is derived from an EMBL/GenBank/DDBJ whole genome shotgun (WGS) entry which is preliminary data.</text>
</comment>
<protein>
    <submittedName>
        <fullName evidence="1">Tunicamycin resistance protein</fullName>
    </submittedName>
</protein>
<proteinExistence type="predicted"/>
<organism evidence="1 2">
    <name type="scientific">Virgibacillus indicus</name>
    <dbReference type="NCBI Taxonomy" id="2024554"/>
    <lineage>
        <taxon>Bacteria</taxon>
        <taxon>Bacillati</taxon>
        <taxon>Bacillota</taxon>
        <taxon>Bacilli</taxon>
        <taxon>Bacillales</taxon>
        <taxon>Bacillaceae</taxon>
        <taxon>Virgibacillus</taxon>
    </lineage>
</organism>
<sequence length="198" mass="23459">MILWINGTFGAGKTTVAYELHRRIKHSFVYDPERFGYVLMKNVPQSISKGDFQDYPLWREANYKLLKQISEEYDGIIIVPMTLTNKDYFYEIISKLTKNGIEVNHFTLSAFKQTIDQRLRRRFEGMNSWAYQQMDERMKSLADPMFMEHIQTDNMSIDEVVETIAELALIKLLPDNRSKLRKSVDRLRVTFKEINIFK</sequence>
<dbReference type="RefSeq" id="WP_094886995.1">
    <property type="nucleotide sequence ID" value="NZ_NPMS01000010.1"/>
</dbReference>
<evidence type="ECO:0000313" key="2">
    <source>
        <dbReference type="Proteomes" id="UP000216498"/>
    </source>
</evidence>
<evidence type="ECO:0000313" key="1">
    <source>
        <dbReference type="EMBL" id="OZU87422.1"/>
    </source>
</evidence>
<dbReference type="InterPro" id="IPR027417">
    <property type="entry name" value="P-loop_NTPase"/>
</dbReference>
<dbReference type="EMBL" id="NPMS01000010">
    <property type="protein sequence ID" value="OZU87422.1"/>
    <property type="molecule type" value="Genomic_DNA"/>
</dbReference>
<reference evidence="1 2" key="1">
    <citation type="submission" date="2017-08" db="EMBL/GenBank/DDBJ databases">
        <title>Virgibacillus indicus sp. nov. and Virgibacillus profoundi sp. nov, two moderately halophilic bacteria isolated from marine sediment by using the Microfluidic Streak Plate.</title>
        <authorList>
            <person name="Xu B."/>
            <person name="Hu B."/>
            <person name="Wang J."/>
            <person name="Zhu Y."/>
            <person name="Huang L."/>
            <person name="Du W."/>
            <person name="Huang Y."/>
        </authorList>
    </citation>
    <scope>NUCLEOTIDE SEQUENCE [LARGE SCALE GENOMIC DNA]</scope>
    <source>
        <strain evidence="1 2">IO3-P2-C2</strain>
    </source>
</reference>
<dbReference type="AlphaFoldDB" id="A0A265N5X4"/>
<name>A0A265N5X4_9BACI</name>
<keyword evidence="2" id="KW-1185">Reference proteome</keyword>
<dbReference type="Gene3D" id="3.40.50.300">
    <property type="entry name" value="P-loop containing nucleotide triphosphate hydrolases"/>
    <property type="match status" value="1"/>
</dbReference>